<dbReference type="InterPro" id="IPR018983">
    <property type="entry name" value="U3_snoRNA-assocProt_15_C"/>
</dbReference>
<evidence type="ECO:0000256" key="5">
    <source>
        <dbReference type="ARBA" id="ARBA00023242"/>
    </source>
</evidence>
<keyword evidence="2" id="KW-0698">rRNA processing</keyword>
<keyword evidence="3 6" id="KW-0853">WD repeat</keyword>
<evidence type="ECO:0000259" key="8">
    <source>
        <dbReference type="Pfam" id="PF09384"/>
    </source>
</evidence>
<evidence type="ECO:0000256" key="3">
    <source>
        <dbReference type="ARBA" id="ARBA00022574"/>
    </source>
</evidence>
<dbReference type="PANTHER" id="PTHR19924">
    <property type="entry name" value="UTP15 U3 SMALL NUCLEOLAR RNA-ASSOCIATED PROTEIN 15 FAMILY MEMBER"/>
    <property type="match status" value="1"/>
</dbReference>
<evidence type="ECO:0000313" key="10">
    <source>
        <dbReference type="Proteomes" id="UP000037035"/>
    </source>
</evidence>
<feature type="region of interest" description="Disordered" evidence="7">
    <location>
        <begin position="1"/>
        <end position="54"/>
    </location>
</feature>
<feature type="compositionally biased region" description="Polar residues" evidence="7">
    <location>
        <begin position="12"/>
        <end position="24"/>
    </location>
</feature>
<dbReference type="GO" id="GO:0045943">
    <property type="term" value="P:positive regulation of transcription by RNA polymerase I"/>
    <property type="evidence" value="ECO:0007669"/>
    <property type="project" value="TreeGrafter"/>
</dbReference>
<organism evidence="9 10">
    <name type="scientific">Puccinia sorghi</name>
    <dbReference type="NCBI Taxonomy" id="27349"/>
    <lineage>
        <taxon>Eukaryota</taxon>
        <taxon>Fungi</taxon>
        <taxon>Dikarya</taxon>
        <taxon>Basidiomycota</taxon>
        <taxon>Pucciniomycotina</taxon>
        <taxon>Pucciniomycetes</taxon>
        <taxon>Pucciniales</taxon>
        <taxon>Pucciniaceae</taxon>
        <taxon>Puccinia</taxon>
    </lineage>
</organism>
<protein>
    <recommendedName>
        <fullName evidence="8">U3 small nucleolar RNA-associated protein 15 C-terminal domain-containing protein</fullName>
    </recommendedName>
</protein>
<name>A0A0L6VHF5_9BASI</name>
<proteinExistence type="predicted"/>
<dbReference type="SUPFAM" id="SSF50978">
    <property type="entry name" value="WD40 repeat-like"/>
    <property type="match status" value="1"/>
</dbReference>
<dbReference type="Pfam" id="PF00400">
    <property type="entry name" value="WD40"/>
    <property type="match status" value="4"/>
</dbReference>
<dbReference type="InterPro" id="IPR036322">
    <property type="entry name" value="WD40_repeat_dom_sf"/>
</dbReference>
<reference evidence="9 10" key="1">
    <citation type="submission" date="2015-08" db="EMBL/GenBank/DDBJ databases">
        <title>Next Generation Sequencing and Analysis of the Genome of Puccinia sorghi L Schw, the Causal Agent of Maize Common Rust.</title>
        <authorList>
            <person name="Rochi L."/>
            <person name="Burguener G."/>
            <person name="Darino M."/>
            <person name="Turjanski A."/>
            <person name="Kreff E."/>
            <person name="Dieguez M.J."/>
            <person name="Sacco F."/>
        </authorList>
    </citation>
    <scope>NUCLEOTIDE SEQUENCE [LARGE SCALE GENOMIC DNA]</scope>
    <source>
        <strain evidence="9 10">RO10H11247</strain>
    </source>
</reference>
<keyword evidence="4" id="KW-0677">Repeat</keyword>
<dbReference type="EMBL" id="LAVV01006391">
    <property type="protein sequence ID" value="KNZ60188.1"/>
    <property type="molecule type" value="Genomic_DNA"/>
</dbReference>
<dbReference type="AlphaFoldDB" id="A0A0L6VHF5"/>
<dbReference type="Proteomes" id="UP000037035">
    <property type="component" value="Unassembled WGS sequence"/>
</dbReference>
<evidence type="ECO:0000256" key="4">
    <source>
        <dbReference type="ARBA" id="ARBA00022737"/>
    </source>
</evidence>
<keyword evidence="10" id="KW-1185">Reference proteome</keyword>
<keyword evidence="5" id="KW-0539">Nucleus</keyword>
<dbReference type="OrthoDB" id="431715at2759"/>
<dbReference type="Gene3D" id="2.130.10.10">
    <property type="entry name" value="YVTN repeat-like/Quinoprotein amine dehydrogenase"/>
    <property type="match status" value="2"/>
</dbReference>
<evidence type="ECO:0000256" key="2">
    <source>
        <dbReference type="ARBA" id="ARBA00022552"/>
    </source>
</evidence>
<comment type="subcellular location">
    <subcellularLocation>
        <location evidence="1">Nucleus</location>
        <location evidence="1">Nucleolus</location>
    </subcellularLocation>
</comment>
<evidence type="ECO:0000313" key="9">
    <source>
        <dbReference type="EMBL" id="KNZ60188.1"/>
    </source>
</evidence>
<evidence type="ECO:0000256" key="1">
    <source>
        <dbReference type="ARBA" id="ARBA00004604"/>
    </source>
</evidence>
<dbReference type="GO" id="GO:0005730">
    <property type="term" value="C:nucleolus"/>
    <property type="evidence" value="ECO:0007669"/>
    <property type="project" value="UniProtKB-SubCell"/>
</dbReference>
<dbReference type="STRING" id="27349.A0A0L6VHF5"/>
<dbReference type="VEuPathDB" id="FungiDB:VP01_1599g2"/>
<gene>
    <name evidence="9" type="ORF">VP01_1599g2</name>
</gene>
<evidence type="ECO:0000256" key="6">
    <source>
        <dbReference type="PROSITE-ProRule" id="PRU00221"/>
    </source>
</evidence>
<dbReference type="InterPro" id="IPR001680">
    <property type="entry name" value="WD40_rpt"/>
</dbReference>
<dbReference type="Pfam" id="PF09384">
    <property type="entry name" value="UTP15_C"/>
    <property type="match status" value="1"/>
</dbReference>
<dbReference type="PROSITE" id="PS50082">
    <property type="entry name" value="WD_REPEATS_2"/>
    <property type="match status" value="2"/>
</dbReference>
<comment type="caution">
    <text evidence="9">The sequence shown here is derived from an EMBL/GenBank/DDBJ whole genome shotgun (WGS) entry which is preliminary data.</text>
</comment>
<dbReference type="InterPro" id="IPR015943">
    <property type="entry name" value="WD40/YVTN_repeat-like_dom_sf"/>
</dbReference>
<dbReference type="GO" id="GO:0006364">
    <property type="term" value="P:rRNA processing"/>
    <property type="evidence" value="ECO:0007669"/>
    <property type="project" value="UniProtKB-KW"/>
</dbReference>
<accession>A0A0L6VHF5</accession>
<feature type="repeat" description="WD" evidence="6">
    <location>
        <begin position="163"/>
        <end position="204"/>
    </location>
</feature>
<dbReference type="SMART" id="SM00320">
    <property type="entry name" value="WD40"/>
    <property type="match status" value="7"/>
</dbReference>
<feature type="domain" description="U3 small nucleolar RNA-associated protein 15 C-terminal" evidence="8">
    <location>
        <begin position="463"/>
        <end position="601"/>
    </location>
</feature>
<evidence type="ECO:0000256" key="7">
    <source>
        <dbReference type="SAM" id="MobiDB-lite"/>
    </source>
</evidence>
<dbReference type="PROSITE" id="PS50294">
    <property type="entry name" value="WD_REPEATS_REGION"/>
    <property type="match status" value="1"/>
</dbReference>
<dbReference type="PANTHER" id="PTHR19924:SF26">
    <property type="entry name" value="U3 SMALL NUCLEOLAR RNA-ASSOCIATED PROTEIN 15 HOMOLOG"/>
    <property type="match status" value="1"/>
</dbReference>
<feature type="compositionally biased region" description="Polar residues" evidence="7">
    <location>
        <begin position="43"/>
        <end position="53"/>
    </location>
</feature>
<feature type="repeat" description="WD" evidence="6">
    <location>
        <begin position="205"/>
        <end position="236"/>
    </location>
</feature>
<sequence>MAGGGKTRQLVRGSTSCTQIEPTTGGTGVDETQPWGADGFRQASDTPAPSSYQVERRTIRGSILEGVQGKTSLLINPVFFKSYAPISHITFSPKLPHRYCVSSGTKIQIYSPKTLRVVKTISRFQLPARCSDIKPDGKLVVSSDDSGLIQVFDLNSRAILRTFREIKQPVHVVKFSPTSANVLTCSDDSTVRLYDLATSKTIRTFMGHTDYVRAGDFAGPNLILSGSYDGQLKLWDDRMEENGGLAWSLNHDHPIEKILIHPASTLAISAGGPVANVWDILGGSGSKKPLISLSNHQKTITSLCWARGPCSHMDEGAQSTRRLLSGGLDGLVKVYDISTGSYKVRHTIKYSSPILSMAVSPDDGLLVVGCTDGSLSMRKRPKSSNEIAFNKTLNAQKPTSAINQSNDPTANETEIVWGRQEAHLIEEMAGAGMDSAPEEPANEFLDAHITGVSTTESMTTTPKTSTVKRKKKQRLQTWDKMLKSFRYGDALDSVLSSTVPPNTTFSLIRELMHRDGLHQALSGRDEVSLAPILRLISRHITDPRWFSIASDLLNCIINLYRAVLGKSQTIDALISAISFRISDELKLHSTLFAVNGQLEMILAGYD</sequence>